<dbReference type="RefSeq" id="WP_086784106.1">
    <property type="nucleotide sequence ID" value="NZ_JAGIOO010000001.1"/>
</dbReference>
<gene>
    <name evidence="1" type="ORF">JOF53_006266</name>
</gene>
<reference evidence="1 2" key="1">
    <citation type="submission" date="2021-03" db="EMBL/GenBank/DDBJ databases">
        <title>Sequencing the genomes of 1000 actinobacteria strains.</title>
        <authorList>
            <person name="Klenk H.-P."/>
        </authorList>
    </citation>
    <scope>NUCLEOTIDE SEQUENCE [LARGE SCALE GENOMIC DNA]</scope>
    <source>
        <strain evidence="1 2">DSM 44580</strain>
    </source>
</reference>
<evidence type="ECO:0000313" key="2">
    <source>
        <dbReference type="Proteomes" id="UP001519363"/>
    </source>
</evidence>
<keyword evidence="2" id="KW-1185">Reference proteome</keyword>
<accession>A0ABS5ALF0</accession>
<name>A0ABS5ALF0_9PSEU</name>
<dbReference type="Proteomes" id="UP001519363">
    <property type="component" value="Unassembled WGS sequence"/>
</dbReference>
<organism evidence="1 2">
    <name type="scientific">Crossiella equi</name>
    <dbReference type="NCBI Taxonomy" id="130796"/>
    <lineage>
        <taxon>Bacteria</taxon>
        <taxon>Bacillati</taxon>
        <taxon>Actinomycetota</taxon>
        <taxon>Actinomycetes</taxon>
        <taxon>Pseudonocardiales</taxon>
        <taxon>Pseudonocardiaceae</taxon>
        <taxon>Crossiella</taxon>
    </lineage>
</organism>
<protein>
    <submittedName>
        <fullName evidence="1">Uncharacterized protein</fullName>
    </submittedName>
</protein>
<proteinExistence type="predicted"/>
<sequence length="86" mass="9048">MDSNTGTESTVDKLERLQGVLKLAFAAVSAVNSVRSLIRLVREKNIVSLKAAIAVGQAVAAVFAVKTAVTDFRNASIPGDQTFGKD</sequence>
<comment type="caution">
    <text evidence="1">The sequence shown here is derived from an EMBL/GenBank/DDBJ whole genome shotgun (WGS) entry which is preliminary data.</text>
</comment>
<dbReference type="EMBL" id="JAGIOO010000001">
    <property type="protein sequence ID" value="MBP2477394.1"/>
    <property type="molecule type" value="Genomic_DNA"/>
</dbReference>
<evidence type="ECO:0000313" key="1">
    <source>
        <dbReference type="EMBL" id="MBP2477394.1"/>
    </source>
</evidence>